<dbReference type="Pfam" id="PF02585">
    <property type="entry name" value="PIG-L"/>
    <property type="match status" value="1"/>
</dbReference>
<evidence type="ECO:0000313" key="2">
    <source>
        <dbReference type="EMBL" id="GAA5050506.1"/>
    </source>
</evidence>
<evidence type="ECO:0000256" key="1">
    <source>
        <dbReference type="ARBA" id="ARBA00022833"/>
    </source>
</evidence>
<keyword evidence="1" id="KW-0862">Zinc</keyword>
<evidence type="ECO:0000313" key="3">
    <source>
        <dbReference type="Proteomes" id="UP001500603"/>
    </source>
</evidence>
<accession>A0ABP9K5L1</accession>
<reference evidence="3" key="1">
    <citation type="journal article" date="2019" name="Int. J. Syst. Evol. Microbiol.">
        <title>The Global Catalogue of Microorganisms (GCM) 10K type strain sequencing project: providing services to taxonomists for standard genome sequencing and annotation.</title>
        <authorList>
            <consortium name="The Broad Institute Genomics Platform"/>
            <consortium name="The Broad Institute Genome Sequencing Center for Infectious Disease"/>
            <person name="Wu L."/>
            <person name="Ma J."/>
        </authorList>
    </citation>
    <scope>NUCLEOTIDE SEQUENCE [LARGE SCALE GENOMIC DNA]</scope>
    <source>
        <strain evidence="3">JCM 18298</strain>
    </source>
</reference>
<protein>
    <submittedName>
        <fullName evidence="2">PIG-L family deacetylase</fullName>
    </submittedName>
</protein>
<gene>
    <name evidence="2" type="ORF">GCM10023318_20820</name>
</gene>
<dbReference type="RefSeq" id="WP_345495034.1">
    <property type="nucleotide sequence ID" value="NZ_BAABJM010000002.1"/>
</dbReference>
<dbReference type="Proteomes" id="UP001500603">
    <property type="component" value="Unassembled WGS sequence"/>
</dbReference>
<proteinExistence type="predicted"/>
<dbReference type="PANTHER" id="PTHR12993:SF29">
    <property type="entry name" value="BLR3841 PROTEIN"/>
    <property type="match status" value="1"/>
</dbReference>
<dbReference type="SUPFAM" id="SSF102588">
    <property type="entry name" value="LmbE-like"/>
    <property type="match status" value="1"/>
</dbReference>
<dbReference type="EMBL" id="BAABJM010000002">
    <property type="protein sequence ID" value="GAA5050506.1"/>
    <property type="molecule type" value="Genomic_DNA"/>
</dbReference>
<dbReference type="InterPro" id="IPR003737">
    <property type="entry name" value="GlcNAc_PI_deacetylase-related"/>
</dbReference>
<dbReference type="PANTHER" id="PTHR12993">
    <property type="entry name" value="N-ACETYLGLUCOSAMINYL-PHOSPHATIDYLINOSITOL DE-N-ACETYLASE-RELATED"/>
    <property type="match status" value="1"/>
</dbReference>
<comment type="caution">
    <text evidence="2">The sequence shown here is derived from an EMBL/GenBank/DDBJ whole genome shotgun (WGS) entry which is preliminary data.</text>
</comment>
<dbReference type="Gene3D" id="3.40.50.10320">
    <property type="entry name" value="LmbE-like"/>
    <property type="match status" value="1"/>
</dbReference>
<organism evidence="2 3">
    <name type="scientific">Nocardia callitridis</name>
    <dbReference type="NCBI Taxonomy" id="648753"/>
    <lineage>
        <taxon>Bacteria</taxon>
        <taxon>Bacillati</taxon>
        <taxon>Actinomycetota</taxon>
        <taxon>Actinomycetes</taxon>
        <taxon>Mycobacteriales</taxon>
        <taxon>Nocardiaceae</taxon>
        <taxon>Nocardia</taxon>
    </lineage>
</organism>
<name>A0ABP9K5L1_9NOCA</name>
<keyword evidence="3" id="KW-1185">Reference proteome</keyword>
<dbReference type="InterPro" id="IPR024078">
    <property type="entry name" value="LmbE-like_dom_sf"/>
</dbReference>
<sequence>MVAESMIELATRGTPEQVWSPWRQRRPELSLCGWRHLVVVAAHPDDEILGAGGLIALARARGLPVTVVAVTDGEAADHGHSCTPAELAELRADESCRAASELDVAPPVRLRMRDGKVAATETATTEALVDILADRAKSGAWCATNWRRDGHPDHEAVGRATAAACAATATRLLEFPVWMWHWATPDHPVLRTSRARTVTLSPTAIAAKRKALGHFRSQTCPMSDRPAQPPHELDRFSGATETFFV</sequence>